<dbReference type="AlphaFoldDB" id="A0A5N6P5K1"/>
<evidence type="ECO:0000313" key="3">
    <source>
        <dbReference type="Proteomes" id="UP000326396"/>
    </source>
</evidence>
<gene>
    <name evidence="2" type="ORF">E3N88_11742</name>
</gene>
<comment type="caution">
    <text evidence="2">The sequence shown here is derived from an EMBL/GenBank/DDBJ whole genome shotgun (WGS) entry which is preliminary data.</text>
</comment>
<dbReference type="EMBL" id="SZYD01000006">
    <property type="protein sequence ID" value="KAD5960270.1"/>
    <property type="molecule type" value="Genomic_DNA"/>
</dbReference>
<feature type="region of interest" description="Disordered" evidence="1">
    <location>
        <begin position="1"/>
        <end position="41"/>
    </location>
</feature>
<accession>A0A5N6P5K1</accession>
<protein>
    <submittedName>
        <fullName evidence="2">Uncharacterized protein</fullName>
    </submittedName>
</protein>
<name>A0A5N6P5K1_9ASTR</name>
<feature type="compositionally biased region" description="Basic and acidic residues" evidence="1">
    <location>
        <begin position="8"/>
        <end position="26"/>
    </location>
</feature>
<sequence>MMGTNASTKEDLHGTKEMTGEAKEAEGFTSDLQASTARGRRQDIHRRLGWDILEKGMAESCIRKEEPEKKTHIKYTITYSKEGH</sequence>
<evidence type="ECO:0000313" key="2">
    <source>
        <dbReference type="EMBL" id="KAD5960270.1"/>
    </source>
</evidence>
<organism evidence="2 3">
    <name type="scientific">Mikania micrantha</name>
    <name type="common">bitter vine</name>
    <dbReference type="NCBI Taxonomy" id="192012"/>
    <lineage>
        <taxon>Eukaryota</taxon>
        <taxon>Viridiplantae</taxon>
        <taxon>Streptophyta</taxon>
        <taxon>Embryophyta</taxon>
        <taxon>Tracheophyta</taxon>
        <taxon>Spermatophyta</taxon>
        <taxon>Magnoliopsida</taxon>
        <taxon>eudicotyledons</taxon>
        <taxon>Gunneridae</taxon>
        <taxon>Pentapetalae</taxon>
        <taxon>asterids</taxon>
        <taxon>campanulids</taxon>
        <taxon>Asterales</taxon>
        <taxon>Asteraceae</taxon>
        <taxon>Asteroideae</taxon>
        <taxon>Heliantheae alliance</taxon>
        <taxon>Eupatorieae</taxon>
        <taxon>Mikania</taxon>
    </lineage>
</organism>
<reference evidence="2 3" key="1">
    <citation type="submission" date="2019-05" db="EMBL/GenBank/DDBJ databases">
        <title>Mikania micrantha, genome provides insights into the molecular mechanism of rapid growth.</title>
        <authorList>
            <person name="Liu B."/>
        </authorList>
    </citation>
    <scope>NUCLEOTIDE SEQUENCE [LARGE SCALE GENOMIC DNA]</scope>
    <source>
        <strain evidence="2">NLD-2019</strain>
        <tissue evidence="2">Leaf</tissue>
    </source>
</reference>
<keyword evidence="3" id="KW-1185">Reference proteome</keyword>
<evidence type="ECO:0000256" key="1">
    <source>
        <dbReference type="SAM" id="MobiDB-lite"/>
    </source>
</evidence>
<proteinExistence type="predicted"/>
<dbReference type="Proteomes" id="UP000326396">
    <property type="component" value="Linkage Group LG14"/>
</dbReference>